<dbReference type="EMBL" id="PDNU01000047">
    <property type="protein sequence ID" value="PHK93421.1"/>
    <property type="molecule type" value="Genomic_DNA"/>
</dbReference>
<dbReference type="AlphaFoldDB" id="A0A2C6Z4I8"/>
<evidence type="ECO:0000313" key="2">
    <source>
        <dbReference type="EMBL" id="PHK93421.1"/>
    </source>
</evidence>
<gene>
    <name evidence="2" type="ORF">CR162_18640</name>
</gene>
<sequence>MASPPAKIDASLLARKSDLPTTVAPPKPEPAVTPSGTPVREGLTIRILATDSERLRTLAYKTRQKKQALLDEAIRQYLDKMGV</sequence>
<proteinExistence type="predicted"/>
<dbReference type="OrthoDB" id="7273107at2"/>
<keyword evidence="3" id="KW-1185">Reference proteome</keyword>
<evidence type="ECO:0000313" key="3">
    <source>
        <dbReference type="Proteomes" id="UP000223527"/>
    </source>
</evidence>
<organism evidence="2 3">
    <name type="scientific">Teichococcus rhizosphaerae</name>
    <dbReference type="NCBI Taxonomy" id="1335062"/>
    <lineage>
        <taxon>Bacteria</taxon>
        <taxon>Pseudomonadati</taxon>
        <taxon>Pseudomonadota</taxon>
        <taxon>Alphaproteobacteria</taxon>
        <taxon>Acetobacterales</taxon>
        <taxon>Roseomonadaceae</taxon>
        <taxon>Roseomonas</taxon>
    </lineage>
</organism>
<protein>
    <submittedName>
        <fullName evidence="2">Uncharacterized protein</fullName>
    </submittedName>
</protein>
<evidence type="ECO:0000256" key="1">
    <source>
        <dbReference type="SAM" id="MobiDB-lite"/>
    </source>
</evidence>
<reference evidence="2 3" key="1">
    <citation type="submission" date="2017-10" db="EMBL/GenBank/DDBJ databases">
        <authorList>
            <person name="Banno H."/>
            <person name="Chua N.-H."/>
        </authorList>
    </citation>
    <scope>NUCLEOTIDE SEQUENCE [LARGE SCALE GENOMIC DNA]</scope>
    <source>
        <strain evidence="2 3">YW11</strain>
    </source>
</reference>
<name>A0A2C6Z4I8_9PROT</name>
<feature type="region of interest" description="Disordered" evidence="1">
    <location>
        <begin position="1"/>
        <end position="39"/>
    </location>
</feature>
<comment type="caution">
    <text evidence="2">The sequence shown here is derived from an EMBL/GenBank/DDBJ whole genome shotgun (WGS) entry which is preliminary data.</text>
</comment>
<dbReference type="RefSeq" id="WP_099097029.1">
    <property type="nucleotide sequence ID" value="NZ_PDNU01000047.1"/>
</dbReference>
<dbReference type="Proteomes" id="UP000223527">
    <property type="component" value="Unassembled WGS sequence"/>
</dbReference>
<accession>A0A2C6Z4I8</accession>